<evidence type="ECO:0000256" key="1">
    <source>
        <dbReference type="ARBA" id="ARBA00022737"/>
    </source>
</evidence>
<dbReference type="GO" id="GO:0030155">
    <property type="term" value="P:regulation of cell adhesion"/>
    <property type="evidence" value="ECO:0007669"/>
    <property type="project" value="TreeGrafter"/>
</dbReference>
<dbReference type="AlphaFoldDB" id="A0A2G9S8N3"/>
<feature type="region of interest" description="Disordered" evidence="2">
    <location>
        <begin position="1"/>
        <end position="30"/>
    </location>
</feature>
<sequence>MDRSSQKLNTTSLRPKQFSSRGRGQIGHGHQKVLFFSPKSEPEVGNLKVSSITPEGFHLSWTADESGFDNFIIKIQDAQRQHEPVMLTVPGSERTRTVTGLRDGTEYEIELHGIASGQRSPPIKGEATT</sequence>
<name>A0A2G9S8N3_AQUCT</name>
<feature type="non-terminal residue" evidence="4">
    <location>
        <position position="129"/>
    </location>
</feature>
<dbReference type="SMART" id="SM00060">
    <property type="entry name" value="FN3"/>
    <property type="match status" value="1"/>
</dbReference>
<dbReference type="InterPro" id="IPR036116">
    <property type="entry name" value="FN3_sf"/>
</dbReference>
<evidence type="ECO:0000313" key="5">
    <source>
        <dbReference type="Proteomes" id="UP000228934"/>
    </source>
</evidence>
<evidence type="ECO:0000259" key="3">
    <source>
        <dbReference type="PROSITE" id="PS50853"/>
    </source>
</evidence>
<evidence type="ECO:0000313" key="4">
    <source>
        <dbReference type="EMBL" id="PIO36490.1"/>
    </source>
</evidence>
<gene>
    <name evidence="4" type="ORF">AB205_0165720</name>
</gene>
<dbReference type="PROSITE" id="PS50853">
    <property type="entry name" value="FN3"/>
    <property type="match status" value="1"/>
</dbReference>
<dbReference type="InterPro" id="IPR013783">
    <property type="entry name" value="Ig-like_fold"/>
</dbReference>
<keyword evidence="1" id="KW-0677">Repeat</keyword>
<dbReference type="Gene3D" id="2.60.40.10">
    <property type="entry name" value="Immunoglobulins"/>
    <property type="match status" value="1"/>
</dbReference>
<dbReference type="PANTHER" id="PTHR46708">
    <property type="entry name" value="TENASCIN"/>
    <property type="match status" value="1"/>
</dbReference>
<feature type="domain" description="Fibronectin type-III" evidence="3">
    <location>
        <begin position="43"/>
        <end position="129"/>
    </location>
</feature>
<evidence type="ECO:0000256" key="2">
    <source>
        <dbReference type="SAM" id="MobiDB-lite"/>
    </source>
</evidence>
<dbReference type="InterPro" id="IPR003961">
    <property type="entry name" value="FN3_dom"/>
</dbReference>
<keyword evidence="5" id="KW-1185">Reference proteome</keyword>
<protein>
    <recommendedName>
        <fullName evidence="3">Fibronectin type-III domain-containing protein</fullName>
    </recommendedName>
</protein>
<dbReference type="Proteomes" id="UP000228934">
    <property type="component" value="Unassembled WGS sequence"/>
</dbReference>
<dbReference type="PANTHER" id="PTHR46708:SF1">
    <property type="entry name" value="TENASCIN"/>
    <property type="match status" value="1"/>
</dbReference>
<feature type="compositionally biased region" description="Polar residues" evidence="2">
    <location>
        <begin position="1"/>
        <end position="22"/>
    </location>
</feature>
<dbReference type="CDD" id="cd00063">
    <property type="entry name" value="FN3"/>
    <property type="match status" value="1"/>
</dbReference>
<dbReference type="GO" id="GO:0005615">
    <property type="term" value="C:extracellular space"/>
    <property type="evidence" value="ECO:0007669"/>
    <property type="project" value="TreeGrafter"/>
</dbReference>
<dbReference type="EMBL" id="KV926139">
    <property type="protein sequence ID" value="PIO36490.1"/>
    <property type="molecule type" value="Genomic_DNA"/>
</dbReference>
<dbReference type="GO" id="GO:0031175">
    <property type="term" value="P:neuron projection development"/>
    <property type="evidence" value="ECO:0007669"/>
    <property type="project" value="TreeGrafter"/>
</dbReference>
<dbReference type="SUPFAM" id="SSF49265">
    <property type="entry name" value="Fibronectin type III"/>
    <property type="match status" value="1"/>
</dbReference>
<dbReference type="OrthoDB" id="6130531at2759"/>
<reference evidence="5" key="1">
    <citation type="journal article" date="2017" name="Nat. Commun.">
        <title>The North American bullfrog draft genome provides insight into hormonal regulation of long noncoding RNA.</title>
        <authorList>
            <person name="Hammond S.A."/>
            <person name="Warren R.L."/>
            <person name="Vandervalk B.P."/>
            <person name="Kucuk E."/>
            <person name="Khan H."/>
            <person name="Gibb E.A."/>
            <person name="Pandoh P."/>
            <person name="Kirk H."/>
            <person name="Zhao Y."/>
            <person name="Jones M."/>
            <person name="Mungall A.J."/>
            <person name="Coope R."/>
            <person name="Pleasance S."/>
            <person name="Moore R.A."/>
            <person name="Holt R.A."/>
            <person name="Round J.M."/>
            <person name="Ohora S."/>
            <person name="Walle B.V."/>
            <person name="Veldhoen N."/>
            <person name="Helbing C.C."/>
            <person name="Birol I."/>
        </authorList>
    </citation>
    <scope>NUCLEOTIDE SEQUENCE [LARGE SCALE GENOMIC DNA]</scope>
</reference>
<dbReference type="Pfam" id="PF00041">
    <property type="entry name" value="fn3"/>
    <property type="match status" value="1"/>
</dbReference>
<accession>A0A2G9S8N3</accession>
<proteinExistence type="predicted"/>
<organism evidence="4 5">
    <name type="scientific">Aquarana catesbeiana</name>
    <name type="common">American bullfrog</name>
    <name type="synonym">Rana catesbeiana</name>
    <dbReference type="NCBI Taxonomy" id="8400"/>
    <lineage>
        <taxon>Eukaryota</taxon>
        <taxon>Metazoa</taxon>
        <taxon>Chordata</taxon>
        <taxon>Craniata</taxon>
        <taxon>Vertebrata</taxon>
        <taxon>Euteleostomi</taxon>
        <taxon>Amphibia</taxon>
        <taxon>Batrachia</taxon>
        <taxon>Anura</taxon>
        <taxon>Neobatrachia</taxon>
        <taxon>Ranoidea</taxon>
        <taxon>Ranidae</taxon>
        <taxon>Aquarana</taxon>
    </lineage>
</organism>
<dbReference type="InterPro" id="IPR050991">
    <property type="entry name" value="ECM_Regulatory_Proteins"/>
</dbReference>